<reference evidence="1 2" key="1">
    <citation type="submission" date="2020-10" db="EMBL/GenBank/DDBJ databases">
        <title>Haloactinobacterium sp. RN3S43, a bacterium isolated from saline soil.</title>
        <authorList>
            <person name="Sun J.-Q."/>
        </authorList>
    </citation>
    <scope>NUCLEOTIDE SEQUENCE [LARGE SCALE GENOMIC DNA]</scope>
    <source>
        <strain evidence="1 2">RN3S43</strain>
    </source>
</reference>
<dbReference type="AlphaFoldDB" id="A0A7M1SSR4"/>
<dbReference type="EMBL" id="CP063169">
    <property type="protein sequence ID" value="QOR70187.1"/>
    <property type="molecule type" value="Genomic_DNA"/>
</dbReference>
<evidence type="ECO:0000313" key="1">
    <source>
        <dbReference type="EMBL" id="QOR70187.1"/>
    </source>
</evidence>
<organism evidence="1 2">
    <name type="scientific">Ruania alkalisoli</name>
    <dbReference type="NCBI Taxonomy" id="2779775"/>
    <lineage>
        <taxon>Bacteria</taxon>
        <taxon>Bacillati</taxon>
        <taxon>Actinomycetota</taxon>
        <taxon>Actinomycetes</taxon>
        <taxon>Micrococcales</taxon>
        <taxon>Ruaniaceae</taxon>
        <taxon>Ruania</taxon>
    </lineage>
</organism>
<dbReference type="KEGG" id="halt:IM660_16465"/>
<keyword evidence="2" id="KW-1185">Reference proteome</keyword>
<accession>A0A7M1SSR4</accession>
<protein>
    <submittedName>
        <fullName evidence="1">Uncharacterized protein</fullName>
    </submittedName>
</protein>
<dbReference type="Proteomes" id="UP000593758">
    <property type="component" value="Chromosome"/>
</dbReference>
<name>A0A7M1SSR4_9MICO</name>
<proteinExistence type="predicted"/>
<dbReference type="RefSeq" id="WP_193496876.1">
    <property type="nucleotide sequence ID" value="NZ_CP063169.1"/>
</dbReference>
<gene>
    <name evidence="1" type="ORF">IM660_16465</name>
</gene>
<sequence length="991" mass="105438">MATLTVHEHPPGSPDLSATFVLSRTPAPADRLTNLVTSATLALTAQAGSAPDAAGHAGQTVRSVRLELLGDGEEILAEQRTTDPFGLVALSVTLTGADAVAAMESVLAGAPTLRLRARVEANSVDPAPPVPPLTAHLALVWDTLSGQGLAEFRYDDLLASVPALRAAEAISGGGGEDWLVVETLLLAARWVLELTDDGGWRLAATRPPEMTVTKALPASRAGTPLRSASAIQVLTRPLTELVAEAGGPDAVAHVVVMERGQLRPLAPVRRTRGTRGTRGTLGPGLAATMKIAAFSQGDDQVSAQSITAALRPTAAARPSVSAISAVAVRPELTLAPLGLAEVTPTRRPGPDVGSGQSVEHGDWWKDRWDLGKRWYAPRHRLAMPAVVADPAQSPFRFEITSEPGHGLDGRPAIAATVTVELERGPSAEASETTDELTLVPEAETTYRLSVPFLDEEGRARQELFTADSASAIPEGVRLTFRLRDMWARLAYGALSTPGFQADPPQIVATTTFGGWRRTPQVTLTAAALAGLPKIASLAKKRSARARSRNLPAALPTLHTLAGATLRPPLQLREDMTILPVREVWEKLVTIDRLDLVVPCATYGDVYRSAVDGESTAIGCQPAMQLGQIEYKTYEPVEVAAAEGWAQVLRSLRTPGTFLIVPDRYTVGWSEPDAPRPYTPQLLVQSTIDIDNPTQMRCIVAIGLQGDVPRYVRARILAELRDLHPAPRLERPEDTHHAPDLTLVAPGSVSVDWAATSTGFDIVCETDIAGLMALKALLDRDGLRGNATWPLPGNVRARADVIVSTATIAGPYEAGPVNVRPDRGSQHITNAVAVPVAVTGLERDGTPVTAVDAVVDPGQELTVASEDSDPGLLPVYSLSSAGQPIEEVRAYIEDLELGLVFVATAKPSTAELTGLEITSRFDGRELAPVTLTDSARQAEVRLHLPLTSYVADPEISFEIHRITDEGRMTGPTQTWKVRTQGALVPVDPAQHN</sequence>
<evidence type="ECO:0000313" key="2">
    <source>
        <dbReference type="Proteomes" id="UP000593758"/>
    </source>
</evidence>